<evidence type="ECO:0000313" key="9">
    <source>
        <dbReference type="EMBL" id="KAF4041710.1"/>
    </source>
</evidence>
<gene>
    <name evidence="9" type="ORF">GN244_ATG06027</name>
</gene>
<feature type="domain" description="RWP-RK" evidence="8">
    <location>
        <begin position="258"/>
        <end position="341"/>
    </location>
</feature>
<dbReference type="GO" id="GO:0003700">
    <property type="term" value="F:DNA-binding transcription factor activity"/>
    <property type="evidence" value="ECO:0007669"/>
    <property type="project" value="InterPro"/>
</dbReference>
<protein>
    <submittedName>
        <fullName evidence="9">RWP-RK domain</fullName>
    </submittedName>
</protein>
<sequence length="410" mass="44986">MVANTGEVFMTATPVFDLYWNCSELRAEDKEEEHRSLGGEMQQGFFDIAENVDGESTGETICPWTLHHYLRQSPQLTLGFSVTRECRSHDFLNLAASRLQQPHAKTSGASRLQTKIIVPNETGDGESKVADGRFLPVSLMSAPSGTELALCAHPEAEMCVGRNESFPISPAAPQAANPTAINITKAITTMQSLPPFPVCVTAPSTFSVAHPLHRGTTVYHQRHSCPNVSFDSFAATLPTASPSQLASPTVTYSKTRAPGVSPNKKTRKSRVVFDFTTEEMAQYFHMSQREAAQQLGVATVTIKRNCRRLGIVWPYRLMKSKKNAINWSAISREDAQRIRKERALERAKAGRSPSNRSRSRSLSSSRSSDLSDDETAAKAIALLSHSSSVKLTEAGRAFARLPLDCMDISN</sequence>
<evidence type="ECO:0000256" key="6">
    <source>
        <dbReference type="ARBA" id="ARBA00023242"/>
    </source>
</evidence>
<organism evidence="9 10">
    <name type="scientific">Phytophthora infestans</name>
    <name type="common">Potato late blight agent</name>
    <name type="synonym">Botrytis infestans</name>
    <dbReference type="NCBI Taxonomy" id="4787"/>
    <lineage>
        <taxon>Eukaryota</taxon>
        <taxon>Sar</taxon>
        <taxon>Stramenopiles</taxon>
        <taxon>Oomycota</taxon>
        <taxon>Peronosporomycetes</taxon>
        <taxon>Peronosporales</taxon>
        <taxon>Peronosporaceae</taxon>
        <taxon>Phytophthora</taxon>
    </lineage>
</organism>
<dbReference type="InterPro" id="IPR003035">
    <property type="entry name" value="RWP-RK_dom"/>
</dbReference>
<feature type="compositionally biased region" description="Low complexity" evidence="7">
    <location>
        <begin position="351"/>
        <end position="368"/>
    </location>
</feature>
<accession>A0A833TDW7</accession>
<evidence type="ECO:0000256" key="3">
    <source>
        <dbReference type="ARBA" id="ARBA00023054"/>
    </source>
</evidence>
<keyword evidence="6" id="KW-0539">Nucleus</keyword>
<keyword evidence="10" id="KW-1185">Reference proteome</keyword>
<dbReference type="EMBL" id="WSZM01000115">
    <property type="protein sequence ID" value="KAF4041710.1"/>
    <property type="molecule type" value="Genomic_DNA"/>
</dbReference>
<feature type="region of interest" description="Disordered" evidence="7">
    <location>
        <begin position="241"/>
        <end position="265"/>
    </location>
</feature>
<keyword evidence="4" id="KW-0238">DNA-binding</keyword>
<evidence type="ECO:0000256" key="5">
    <source>
        <dbReference type="ARBA" id="ARBA00023163"/>
    </source>
</evidence>
<dbReference type="PANTHER" id="PTHR46373">
    <property type="entry name" value="PROTEIN RKD4"/>
    <property type="match status" value="1"/>
</dbReference>
<evidence type="ECO:0000313" key="10">
    <source>
        <dbReference type="Proteomes" id="UP000602510"/>
    </source>
</evidence>
<feature type="compositionally biased region" description="Polar residues" evidence="7">
    <location>
        <begin position="241"/>
        <end position="254"/>
    </location>
</feature>
<keyword evidence="3" id="KW-0175">Coiled coil</keyword>
<dbReference type="Proteomes" id="UP000602510">
    <property type="component" value="Unassembled WGS sequence"/>
</dbReference>
<feature type="region of interest" description="Disordered" evidence="7">
    <location>
        <begin position="343"/>
        <end position="370"/>
    </location>
</feature>
<evidence type="ECO:0000256" key="1">
    <source>
        <dbReference type="ARBA" id="ARBA00004049"/>
    </source>
</evidence>
<reference evidence="9" key="1">
    <citation type="submission" date="2020-04" db="EMBL/GenBank/DDBJ databases">
        <title>Hybrid Assembly of Korean Phytophthora infestans isolates.</title>
        <authorList>
            <person name="Prokchorchik M."/>
            <person name="Lee Y."/>
            <person name="Seo J."/>
            <person name="Cho J.-H."/>
            <person name="Park Y.-E."/>
            <person name="Jang D.-C."/>
            <person name="Im J.-S."/>
            <person name="Choi J.-G."/>
            <person name="Park H.-J."/>
            <person name="Lee G.-B."/>
            <person name="Lee Y.-G."/>
            <person name="Hong S.-Y."/>
            <person name="Cho K."/>
            <person name="Sohn K.H."/>
        </authorList>
    </citation>
    <scope>NUCLEOTIDE SEQUENCE</scope>
    <source>
        <strain evidence="9">KR_1_A1</strain>
    </source>
</reference>
<evidence type="ECO:0000256" key="2">
    <source>
        <dbReference type="ARBA" id="ARBA00023015"/>
    </source>
</evidence>
<dbReference type="GO" id="GO:0003677">
    <property type="term" value="F:DNA binding"/>
    <property type="evidence" value="ECO:0007669"/>
    <property type="project" value="UniProtKB-KW"/>
</dbReference>
<dbReference type="PROSITE" id="PS51519">
    <property type="entry name" value="RWP_RK"/>
    <property type="match status" value="1"/>
</dbReference>
<keyword evidence="2" id="KW-0805">Transcription regulation</keyword>
<dbReference type="Pfam" id="PF02042">
    <property type="entry name" value="RWP-RK"/>
    <property type="match status" value="1"/>
</dbReference>
<proteinExistence type="predicted"/>
<keyword evidence="5" id="KW-0804">Transcription</keyword>
<comment type="caution">
    <text evidence="9">The sequence shown here is derived from an EMBL/GenBank/DDBJ whole genome shotgun (WGS) entry which is preliminary data.</text>
</comment>
<evidence type="ECO:0000259" key="8">
    <source>
        <dbReference type="PROSITE" id="PS51519"/>
    </source>
</evidence>
<evidence type="ECO:0000256" key="4">
    <source>
        <dbReference type="ARBA" id="ARBA00023125"/>
    </source>
</evidence>
<dbReference type="AlphaFoldDB" id="A0A833TDW7"/>
<dbReference type="PANTHER" id="PTHR46373:SF2">
    <property type="entry name" value="RWP-RK DOMAIN-CONTAINING PROTEIN"/>
    <property type="match status" value="1"/>
</dbReference>
<comment type="function">
    <text evidence="1">Putative transcription factor.</text>
</comment>
<evidence type="ECO:0000256" key="7">
    <source>
        <dbReference type="SAM" id="MobiDB-lite"/>
    </source>
</evidence>
<name>A0A833TDW7_PHYIN</name>
<dbReference type="InterPro" id="IPR044607">
    <property type="entry name" value="RKD-like"/>
</dbReference>